<dbReference type="OrthoDB" id="677520at2"/>
<evidence type="ECO:0000313" key="2">
    <source>
        <dbReference type="Proteomes" id="UP000320811"/>
    </source>
</evidence>
<dbReference type="AlphaFoldDB" id="A0A561PNP3"/>
<reference evidence="1 2" key="1">
    <citation type="submission" date="2019-06" db="EMBL/GenBank/DDBJ databases">
        <title>Sorghum-associated microbial communities from plants grown in Nebraska, USA.</title>
        <authorList>
            <person name="Schachtman D."/>
        </authorList>
    </citation>
    <scope>NUCLEOTIDE SEQUENCE [LARGE SCALE GENOMIC DNA]</scope>
    <source>
        <strain evidence="1 2">1209</strain>
    </source>
</reference>
<protein>
    <submittedName>
        <fullName evidence="1">Uncharacterized protein</fullName>
    </submittedName>
</protein>
<sequence length="167" mass="18893">MKRSLLYCLLLSTLWACNRPASKKPSDIIQINAITRESDLLADYPTLHFIRNGISGYEYNDERYMQLMGMPVAGMSIAIDEDKLHLKRISVELFKNKQDAVNLKEKLTALYGKPGADSTGEFYASGENDLLVWKNQQQLIGLSLPKNMNTVAEITEAPTFQIFFTQP</sequence>
<gene>
    <name evidence="1" type="ORF">FHW36_105180</name>
</gene>
<dbReference type="EMBL" id="VIWO01000005">
    <property type="protein sequence ID" value="TWF39741.1"/>
    <property type="molecule type" value="Genomic_DNA"/>
</dbReference>
<dbReference type="RefSeq" id="WP_145670928.1">
    <property type="nucleotide sequence ID" value="NZ_VIWO01000005.1"/>
</dbReference>
<keyword evidence="2" id="KW-1185">Reference proteome</keyword>
<proteinExistence type="predicted"/>
<evidence type="ECO:0000313" key="1">
    <source>
        <dbReference type="EMBL" id="TWF39741.1"/>
    </source>
</evidence>
<name>A0A561PNP3_9BACT</name>
<organism evidence="1 2">
    <name type="scientific">Chitinophaga polysaccharea</name>
    <dbReference type="NCBI Taxonomy" id="1293035"/>
    <lineage>
        <taxon>Bacteria</taxon>
        <taxon>Pseudomonadati</taxon>
        <taxon>Bacteroidota</taxon>
        <taxon>Chitinophagia</taxon>
        <taxon>Chitinophagales</taxon>
        <taxon>Chitinophagaceae</taxon>
        <taxon>Chitinophaga</taxon>
    </lineage>
</organism>
<dbReference type="Proteomes" id="UP000320811">
    <property type="component" value="Unassembled WGS sequence"/>
</dbReference>
<comment type="caution">
    <text evidence="1">The sequence shown here is derived from an EMBL/GenBank/DDBJ whole genome shotgun (WGS) entry which is preliminary data.</text>
</comment>
<accession>A0A561PNP3</accession>